<reference evidence="2" key="1">
    <citation type="journal article" date="2019" name="Int. J. Syst. Evol. Microbiol.">
        <title>The Global Catalogue of Microorganisms (GCM) 10K type strain sequencing project: providing services to taxonomists for standard genome sequencing and annotation.</title>
        <authorList>
            <consortium name="The Broad Institute Genomics Platform"/>
            <consortium name="The Broad Institute Genome Sequencing Center for Infectious Disease"/>
            <person name="Wu L."/>
            <person name="Ma J."/>
        </authorList>
    </citation>
    <scope>NUCLEOTIDE SEQUENCE [LARGE SCALE GENOMIC DNA]</scope>
    <source>
        <strain evidence="2">JCM 18304</strain>
    </source>
</reference>
<accession>A0ABP9RM07</accession>
<sequence length="133" mass="15166">MRHELLHHHNPVSDCVLDIWLDFDAGAHDDIDITEYYDYASRPDSGGREYAYSVHFPERDLPRVVQALTRRCGDITPDPDPRTALVSCLRTLIDRGELGVHLGIEGSVRALRAWLDEAGIGHREGRWAWFDSD</sequence>
<gene>
    <name evidence="1" type="ORF">GCM10023322_14090</name>
</gene>
<protein>
    <recommendedName>
        <fullName evidence="3">Immunity protein 8</fullName>
    </recommendedName>
</protein>
<name>A0ABP9RM07_9ACTN</name>
<proteinExistence type="predicted"/>
<evidence type="ECO:0008006" key="3">
    <source>
        <dbReference type="Google" id="ProtNLM"/>
    </source>
</evidence>
<comment type="caution">
    <text evidence="1">The sequence shown here is derived from an EMBL/GenBank/DDBJ whole genome shotgun (WGS) entry which is preliminary data.</text>
</comment>
<dbReference type="EMBL" id="BAABJQ010000003">
    <property type="protein sequence ID" value="GAA5180848.1"/>
    <property type="molecule type" value="Genomic_DNA"/>
</dbReference>
<evidence type="ECO:0000313" key="2">
    <source>
        <dbReference type="Proteomes" id="UP001501570"/>
    </source>
</evidence>
<organism evidence="1 2">
    <name type="scientific">Rugosimonospora acidiphila</name>
    <dbReference type="NCBI Taxonomy" id="556531"/>
    <lineage>
        <taxon>Bacteria</taxon>
        <taxon>Bacillati</taxon>
        <taxon>Actinomycetota</taxon>
        <taxon>Actinomycetes</taxon>
        <taxon>Micromonosporales</taxon>
        <taxon>Micromonosporaceae</taxon>
        <taxon>Rugosimonospora</taxon>
    </lineage>
</organism>
<dbReference type="RefSeq" id="WP_345627198.1">
    <property type="nucleotide sequence ID" value="NZ_BAABJQ010000003.1"/>
</dbReference>
<keyword evidence="2" id="KW-1185">Reference proteome</keyword>
<evidence type="ECO:0000313" key="1">
    <source>
        <dbReference type="EMBL" id="GAA5180848.1"/>
    </source>
</evidence>
<dbReference type="Proteomes" id="UP001501570">
    <property type="component" value="Unassembled WGS sequence"/>
</dbReference>